<evidence type="ECO:0000256" key="3">
    <source>
        <dbReference type="ARBA" id="ARBA00023015"/>
    </source>
</evidence>
<keyword evidence="5" id="KW-0804">Transcription</keyword>
<keyword evidence="2" id="KW-0902">Two-component regulatory system</keyword>
<feature type="domain" description="Response regulatory" evidence="7">
    <location>
        <begin position="6"/>
        <end position="122"/>
    </location>
</feature>
<dbReference type="EMBL" id="CP064781">
    <property type="protein sequence ID" value="QRJ62288.1"/>
    <property type="molecule type" value="Genomic_DNA"/>
</dbReference>
<dbReference type="KEGG" id="ares:IWH25_10820"/>
<evidence type="ECO:0000256" key="4">
    <source>
        <dbReference type="ARBA" id="ARBA00023125"/>
    </source>
</evidence>
<evidence type="ECO:0000256" key="1">
    <source>
        <dbReference type="ARBA" id="ARBA00022553"/>
    </source>
</evidence>
<reference evidence="8" key="1">
    <citation type="submission" date="2020-11" db="EMBL/GenBank/DDBJ databases">
        <title>Azospira restricta DSM 18626 genome sequence.</title>
        <authorList>
            <person name="Moe W.M."/>
        </authorList>
    </citation>
    <scope>NUCLEOTIDE SEQUENCE</scope>
    <source>
        <strain evidence="8">DSM 18626</strain>
    </source>
</reference>
<keyword evidence="1 6" id="KW-0597">Phosphoprotein</keyword>
<dbReference type="GO" id="GO:0000160">
    <property type="term" value="P:phosphorelay signal transduction system"/>
    <property type="evidence" value="ECO:0007669"/>
    <property type="project" value="UniProtKB-KW"/>
</dbReference>
<evidence type="ECO:0000259" key="7">
    <source>
        <dbReference type="PROSITE" id="PS50110"/>
    </source>
</evidence>
<keyword evidence="4" id="KW-0238">DNA-binding</keyword>
<dbReference type="GO" id="GO:0003677">
    <property type="term" value="F:DNA binding"/>
    <property type="evidence" value="ECO:0007669"/>
    <property type="project" value="UniProtKB-KW"/>
</dbReference>
<protein>
    <submittedName>
        <fullName evidence="8">Response regulator</fullName>
    </submittedName>
</protein>
<evidence type="ECO:0000313" key="9">
    <source>
        <dbReference type="Proteomes" id="UP000663444"/>
    </source>
</evidence>
<dbReference type="InterPro" id="IPR050595">
    <property type="entry name" value="Bact_response_regulator"/>
</dbReference>
<evidence type="ECO:0000256" key="6">
    <source>
        <dbReference type="PROSITE-ProRule" id="PRU00169"/>
    </source>
</evidence>
<dbReference type="Pfam" id="PF00072">
    <property type="entry name" value="Response_reg"/>
    <property type="match status" value="1"/>
</dbReference>
<evidence type="ECO:0000256" key="5">
    <source>
        <dbReference type="ARBA" id="ARBA00023163"/>
    </source>
</evidence>
<dbReference type="InterPro" id="IPR001789">
    <property type="entry name" value="Sig_transdc_resp-reg_receiver"/>
</dbReference>
<dbReference type="Proteomes" id="UP000663444">
    <property type="component" value="Chromosome"/>
</dbReference>
<dbReference type="PANTHER" id="PTHR44591">
    <property type="entry name" value="STRESS RESPONSE REGULATOR PROTEIN 1"/>
    <property type="match status" value="1"/>
</dbReference>
<accession>A0A974SN36</accession>
<organism evidence="8 9">
    <name type="scientific">Azospira restricta</name>
    <dbReference type="NCBI Taxonomy" id="404405"/>
    <lineage>
        <taxon>Bacteria</taxon>
        <taxon>Pseudomonadati</taxon>
        <taxon>Pseudomonadota</taxon>
        <taxon>Betaproteobacteria</taxon>
        <taxon>Rhodocyclales</taxon>
        <taxon>Rhodocyclaceae</taxon>
        <taxon>Azospira</taxon>
    </lineage>
</organism>
<sequence>MTSAKHVLVADDDPRNRKLIETLLRAEGYAVHSVDSGQDALAAVAAAVPDLILLDLMMPGMDGFEVVRRLAADAATRNIPIVMVTALDDDASRARLAAAGIRDVINKPIDRWVLQACVDKLLGERHDDA</sequence>
<dbReference type="AlphaFoldDB" id="A0A974SN36"/>
<evidence type="ECO:0000256" key="2">
    <source>
        <dbReference type="ARBA" id="ARBA00023012"/>
    </source>
</evidence>
<name>A0A974SN36_9RHOO</name>
<keyword evidence="9" id="KW-1185">Reference proteome</keyword>
<dbReference type="PROSITE" id="PS50110">
    <property type="entry name" value="RESPONSE_REGULATORY"/>
    <property type="match status" value="1"/>
</dbReference>
<dbReference type="SMART" id="SM00448">
    <property type="entry name" value="REC"/>
    <property type="match status" value="1"/>
</dbReference>
<dbReference type="PANTHER" id="PTHR44591:SF3">
    <property type="entry name" value="RESPONSE REGULATORY DOMAIN-CONTAINING PROTEIN"/>
    <property type="match status" value="1"/>
</dbReference>
<dbReference type="FunFam" id="3.40.50.2300:FF:000001">
    <property type="entry name" value="DNA-binding response regulator PhoB"/>
    <property type="match status" value="1"/>
</dbReference>
<gene>
    <name evidence="8" type="ORF">IWH25_10820</name>
</gene>
<keyword evidence="3" id="KW-0805">Transcription regulation</keyword>
<dbReference type="InterPro" id="IPR011006">
    <property type="entry name" value="CheY-like_superfamily"/>
</dbReference>
<evidence type="ECO:0000313" key="8">
    <source>
        <dbReference type="EMBL" id="QRJ62288.1"/>
    </source>
</evidence>
<dbReference type="RefSeq" id="WP_203385818.1">
    <property type="nucleotide sequence ID" value="NZ_CP064781.1"/>
</dbReference>
<dbReference type="Gene3D" id="3.40.50.2300">
    <property type="match status" value="1"/>
</dbReference>
<dbReference type="SUPFAM" id="SSF52172">
    <property type="entry name" value="CheY-like"/>
    <property type="match status" value="1"/>
</dbReference>
<proteinExistence type="predicted"/>
<feature type="modified residue" description="4-aspartylphosphate" evidence="6">
    <location>
        <position position="55"/>
    </location>
</feature>